<dbReference type="Gene3D" id="1.10.510.10">
    <property type="entry name" value="Transferase(Phosphotransferase) domain 1"/>
    <property type="match status" value="1"/>
</dbReference>
<reference evidence="1" key="1">
    <citation type="submission" date="2021-03" db="EMBL/GenBank/DDBJ databases">
        <authorList>
            <person name="Tagirdzhanova G."/>
        </authorList>
    </citation>
    <scope>NUCLEOTIDE SEQUENCE</scope>
</reference>
<evidence type="ECO:0000313" key="1">
    <source>
        <dbReference type="EMBL" id="CAF9935277.1"/>
    </source>
</evidence>
<keyword evidence="2" id="KW-1185">Reference proteome</keyword>
<dbReference type="AlphaFoldDB" id="A0A8H3G253"/>
<dbReference type="OrthoDB" id="5134445at2759"/>
<evidence type="ECO:0000313" key="2">
    <source>
        <dbReference type="Proteomes" id="UP000664534"/>
    </source>
</evidence>
<evidence type="ECO:0008006" key="3">
    <source>
        <dbReference type="Google" id="ProtNLM"/>
    </source>
</evidence>
<comment type="caution">
    <text evidence="1">The sequence shown here is derived from an EMBL/GenBank/DDBJ whole genome shotgun (WGS) entry which is preliminary data.</text>
</comment>
<accession>A0A8H3G253</accession>
<dbReference type="EMBL" id="CAJPDT010000082">
    <property type="protein sequence ID" value="CAF9935277.1"/>
    <property type="molecule type" value="Genomic_DNA"/>
</dbReference>
<name>A0A8H3G253_9LECA</name>
<dbReference type="Proteomes" id="UP000664534">
    <property type="component" value="Unassembled WGS sequence"/>
</dbReference>
<organism evidence="1 2">
    <name type="scientific">Imshaugia aleurites</name>
    <dbReference type="NCBI Taxonomy" id="172621"/>
    <lineage>
        <taxon>Eukaryota</taxon>
        <taxon>Fungi</taxon>
        <taxon>Dikarya</taxon>
        <taxon>Ascomycota</taxon>
        <taxon>Pezizomycotina</taxon>
        <taxon>Lecanoromycetes</taxon>
        <taxon>OSLEUM clade</taxon>
        <taxon>Lecanoromycetidae</taxon>
        <taxon>Lecanorales</taxon>
        <taxon>Lecanorineae</taxon>
        <taxon>Parmeliaceae</taxon>
        <taxon>Imshaugia</taxon>
    </lineage>
</organism>
<sequence>MDCPQHSLPYEAGKTLTLRINQGLPQDVASITDLEIGVKIISLIEPSTLSCVMVVESLGGSAPAKYGELSILKLYDWRYATQLRQDHKIDPWTQSHEDAYREFVENGEAAKFIATLDDDTDETDDRLWDTAHDDAYLFAFSRDLHSCEVKAYAHLKDLQGKSVPQFFASVHVNAFSTNNSLFEVQGILVEFIGGYSLSKLAQEEPESTWQSICDEAIRTINLIGDHGVLNEDVKPHNIILRRQAMTVAPEVFVIDFAQCRFRGDYDTEAGWKHEKWVEDEEGAIGYVMAHRLKGAVEYKPSDCYRCECLKCTTVDGVE</sequence>
<dbReference type="SUPFAM" id="SSF56112">
    <property type="entry name" value="Protein kinase-like (PK-like)"/>
    <property type="match status" value="1"/>
</dbReference>
<proteinExistence type="predicted"/>
<gene>
    <name evidence="1" type="ORF">IMSHALPRED_010170</name>
</gene>
<protein>
    <recommendedName>
        <fullName evidence="3">Protein kinase domain-containing protein</fullName>
    </recommendedName>
</protein>
<dbReference type="InterPro" id="IPR011009">
    <property type="entry name" value="Kinase-like_dom_sf"/>
</dbReference>